<reference evidence="5 6" key="2">
    <citation type="journal article" date="2016" name="ISME J.">
        <title>Characterization of the first cultured representative of Verrucomicrobia subdivision 5 indicates the proposal of a novel phylum.</title>
        <authorList>
            <person name="Spring S."/>
            <person name="Bunk B."/>
            <person name="Sproer C."/>
            <person name="Schumann P."/>
            <person name="Rohde M."/>
            <person name="Tindall B.J."/>
            <person name="Klenk H.P."/>
        </authorList>
    </citation>
    <scope>NUCLEOTIDE SEQUENCE [LARGE SCALE GENOMIC DNA]</scope>
    <source>
        <strain evidence="5 6">L21-Fru-AB</strain>
    </source>
</reference>
<reference evidence="6" key="1">
    <citation type="submission" date="2015-02" db="EMBL/GenBank/DDBJ databases">
        <title>Description and complete genome sequence of the first cultured representative of the subdivision 5 of the Verrucomicrobia phylum.</title>
        <authorList>
            <person name="Spring S."/>
            <person name="Bunk B."/>
            <person name="Sproer C."/>
            <person name="Klenk H.-P."/>
        </authorList>
    </citation>
    <scope>NUCLEOTIDE SEQUENCE [LARGE SCALE GENOMIC DNA]</scope>
    <source>
        <strain evidence="6">L21-Fru-AB</strain>
    </source>
</reference>
<dbReference type="RefSeq" id="WP_052881403.1">
    <property type="nucleotide sequence ID" value="NZ_CP010904.1"/>
</dbReference>
<dbReference type="Gene3D" id="2.40.50.100">
    <property type="match status" value="1"/>
</dbReference>
<dbReference type="Proteomes" id="UP000035268">
    <property type="component" value="Chromosome"/>
</dbReference>
<feature type="domain" description="Multidrug resistance protein MdtA-like barrel-sandwich hybrid" evidence="2">
    <location>
        <begin position="77"/>
        <end position="195"/>
    </location>
</feature>
<dbReference type="Gene3D" id="2.40.420.20">
    <property type="match status" value="1"/>
</dbReference>
<dbReference type="AlphaFoldDB" id="A0A0G3EGU8"/>
<evidence type="ECO:0000313" key="6">
    <source>
        <dbReference type="Proteomes" id="UP000035268"/>
    </source>
</evidence>
<dbReference type="SUPFAM" id="SSF111369">
    <property type="entry name" value="HlyD-like secretion proteins"/>
    <property type="match status" value="1"/>
</dbReference>
<organism evidence="5 6">
    <name type="scientific">Kiritimatiella glycovorans</name>
    <dbReference type="NCBI Taxonomy" id="1307763"/>
    <lineage>
        <taxon>Bacteria</taxon>
        <taxon>Pseudomonadati</taxon>
        <taxon>Kiritimatiellota</taxon>
        <taxon>Kiritimatiellia</taxon>
        <taxon>Kiritimatiellales</taxon>
        <taxon>Kiritimatiellaceae</taxon>
        <taxon>Kiritimatiella</taxon>
    </lineage>
</organism>
<dbReference type="PANTHER" id="PTHR30469">
    <property type="entry name" value="MULTIDRUG RESISTANCE PROTEIN MDTA"/>
    <property type="match status" value="1"/>
</dbReference>
<evidence type="ECO:0000259" key="2">
    <source>
        <dbReference type="Pfam" id="PF25917"/>
    </source>
</evidence>
<dbReference type="Pfam" id="PF25989">
    <property type="entry name" value="YknX_C"/>
    <property type="match status" value="1"/>
</dbReference>
<evidence type="ECO:0000259" key="3">
    <source>
        <dbReference type="Pfam" id="PF25954"/>
    </source>
</evidence>
<dbReference type="KEGG" id="vbl:L21SP4_00770"/>
<accession>A0A0G3EGU8</accession>
<dbReference type="NCBIfam" id="TIGR01730">
    <property type="entry name" value="RND_mfp"/>
    <property type="match status" value="1"/>
</dbReference>
<dbReference type="EMBL" id="CP010904">
    <property type="protein sequence ID" value="AKJ64035.1"/>
    <property type="molecule type" value="Genomic_DNA"/>
</dbReference>
<dbReference type="Gene3D" id="2.40.30.170">
    <property type="match status" value="1"/>
</dbReference>
<sequence>MNPKNKQRLLWGVPVAIAVLIALLSIFQPEEAAPPPVKPDPASVAVMPVRLQEAPDRAPLPGVVMPDADAVLAAEQAGTITKLRVDRGDRVKRGDLLLQIDDRIQRAALMRAEAAERETGRTLERTRELRTTGAVSEEQLDRAERAHDEAAAALQEAKTRVDQCRVAAPFDGFVNDRMVEKGEYVSPGTPLFRVLDNRPMKLVFDVPERDVPAVRNGEPVTFRISSLGDTVYTARVDFVAEQMSDDHHAYRVECTIREPTETLRGGMIAEIGFVRGTLPDTALLPLTAVIPSQGEHIVYLIEDEIARRSRVRVEATSDRYALITTGIPDGALVAVEGHRTLSDGQPVRVTRTNAPPSTEKVP</sequence>
<dbReference type="STRING" id="1307763.L21SP4_00770"/>
<dbReference type="Pfam" id="PF25917">
    <property type="entry name" value="BSH_RND"/>
    <property type="match status" value="1"/>
</dbReference>
<dbReference type="InterPro" id="IPR058792">
    <property type="entry name" value="Beta-barrel_RND_2"/>
</dbReference>
<comment type="similarity">
    <text evidence="1">Belongs to the membrane fusion protein (MFP) (TC 8.A.1) family.</text>
</comment>
<feature type="domain" description="YknX-like C-terminal permuted SH3-like" evidence="4">
    <location>
        <begin position="284"/>
        <end position="349"/>
    </location>
</feature>
<evidence type="ECO:0000313" key="5">
    <source>
        <dbReference type="EMBL" id="AKJ64035.1"/>
    </source>
</evidence>
<dbReference type="InterPro" id="IPR058625">
    <property type="entry name" value="MdtA-like_BSH"/>
</dbReference>
<protein>
    <submittedName>
        <fullName evidence="5">Multidrug transporter MdtA</fullName>
    </submittedName>
</protein>
<feature type="domain" description="CusB-like beta-barrel" evidence="3">
    <location>
        <begin position="202"/>
        <end position="273"/>
    </location>
</feature>
<evidence type="ECO:0000256" key="1">
    <source>
        <dbReference type="ARBA" id="ARBA00009477"/>
    </source>
</evidence>
<dbReference type="Pfam" id="PF25954">
    <property type="entry name" value="Beta-barrel_RND_2"/>
    <property type="match status" value="1"/>
</dbReference>
<dbReference type="GO" id="GO:1990281">
    <property type="term" value="C:efflux pump complex"/>
    <property type="evidence" value="ECO:0007669"/>
    <property type="project" value="TreeGrafter"/>
</dbReference>
<gene>
    <name evidence="5" type="primary">mdtA_2</name>
    <name evidence="5" type="ORF">L21SP4_00770</name>
</gene>
<dbReference type="GO" id="GO:0015562">
    <property type="term" value="F:efflux transmembrane transporter activity"/>
    <property type="evidence" value="ECO:0007669"/>
    <property type="project" value="TreeGrafter"/>
</dbReference>
<dbReference type="InterPro" id="IPR006143">
    <property type="entry name" value="RND_pump_MFP"/>
</dbReference>
<dbReference type="PANTHER" id="PTHR30469:SF15">
    <property type="entry name" value="HLYD FAMILY OF SECRETION PROTEINS"/>
    <property type="match status" value="1"/>
</dbReference>
<name>A0A0G3EGU8_9BACT</name>
<keyword evidence="6" id="KW-1185">Reference proteome</keyword>
<dbReference type="InterPro" id="IPR058637">
    <property type="entry name" value="YknX-like_C"/>
</dbReference>
<proteinExistence type="inferred from homology"/>
<dbReference type="Gene3D" id="1.10.287.470">
    <property type="entry name" value="Helix hairpin bin"/>
    <property type="match status" value="1"/>
</dbReference>
<evidence type="ECO:0000259" key="4">
    <source>
        <dbReference type="Pfam" id="PF25989"/>
    </source>
</evidence>
<dbReference type="OrthoDB" id="9798190at2"/>